<name>A0A916LAB9_MYCTX</name>
<evidence type="ECO:0000256" key="1">
    <source>
        <dbReference type="SAM" id="MobiDB-lite"/>
    </source>
</evidence>
<feature type="region of interest" description="Disordered" evidence="1">
    <location>
        <begin position="87"/>
        <end position="128"/>
    </location>
</feature>
<comment type="caution">
    <text evidence="2">The sequence shown here is derived from an EMBL/GenBank/DDBJ whole genome shotgun (WGS) entry which is preliminary data.</text>
</comment>
<evidence type="ECO:0000313" key="2">
    <source>
        <dbReference type="EMBL" id="COX80209.1"/>
    </source>
</evidence>
<accession>A0A916LAB9</accession>
<proteinExistence type="predicted"/>
<dbReference type="Proteomes" id="UP000039021">
    <property type="component" value="Unassembled WGS sequence"/>
</dbReference>
<organism evidence="2 3">
    <name type="scientific">Mycobacterium tuberculosis</name>
    <dbReference type="NCBI Taxonomy" id="1773"/>
    <lineage>
        <taxon>Bacteria</taxon>
        <taxon>Bacillati</taxon>
        <taxon>Actinomycetota</taxon>
        <taxon>Actinomycetes</taxon>
        <taxon>Mycobacteriales</taxon>
        <taxon>Mycobacteriaceae</taxon>
        <taxon>Mycobacterium</taxon>
        <taxon>Mycobacterium tuberculosis complex</taxon>
    </lineage>
</organism>
<feature type="compositionally biased region" description="Low complexity" evidence="1">
    <location>
        <begin position="9"/>
        <end position="19"/>
    </location>
</feature>
<protein>
    <submittedName>
        <fullName evidence="2">Uncharacterized protein</fullName>
    </submittedName>
</protein>
<dbReference type="AlphaFoldDB" id="A0A916LAB9"/>
<dbReference type="EMBL" id="CSBK01000713">
    <property type="protein sequence ID" value="COX80209.1"/>
    <property type="molecule type" value="Genomic_DNA"/>
</dbReference>
<reference evidence="3" key="1">
    <citation type="submission" date="2015-03" db="EMBL/GenBank/DDBJ databases">
        <authorList>
            <consortium name="Pathogen Informatics"/>
        </authorList>
    </citation>
    <scope>NUCLEOTIDE SEQUENCE [LARGE SCALE GENOMIC DNA]</scope>
    <source>
        <strain evidence="3">N09902308</strain>
    </source>
</reference>
<sequence length="128" mass="13319">MPVRTSRMASAHTHASAASIGSELSAAAHHANPGTASGVNSANVNGIRSTGRQLDITYNARSNASDSSSCSTTRLIAGPVHTRGATRIMAPATRKAPGITWPSWSSNRYDGDNRPPVPALPTRIKSSQ</sequence>
<gene>
    <name evidence="2" type="ORF">ERS007739_01741</name>
</gene>
<evidence type="ECO:0000313" key="3">
    <source>
        <dbReference type="Proteomes" id="UP000039021"/>
    </source>
</evidence>
<feature type="compositionally biased region" description="Polar residues" evidence="1">
    <location>
        <begin position="34"/>
        <end position="46"/>
    </location>
</feature>
<feature type="region of interest" description="Disordered" evidence="1">
    <location>
        <begin position="1"/>
        <end position="46"/>
    </location>
</feature>